<feature type="transmembrane region" description="Helical" evidence="1">
    <location>
        <begin position="12"/>
        <end position="33"/>
    </location>
</feature>
<organism evidence="2 3">
    <name type="scientific">Halarcobacter bivalviorum</name>
    <dbReference type="NCBI Taxonomy" id="663364"/>
    <lineage>
        <taxon>Bacteria</taxon>
        <taxon>Pseudomonadati</taxon>
        <taxon>Campylobacterota</taxon>
        <taxon>Epsilonproteobacteria</taxon>
        <taxon>Campylobacterales</taxon>
        <taxon>Arcobacteraceae</taxon>
        <taxon>Halarcobacter</taxon>
    </lineage>
</organism>
<reference evidence="2 3" key="1">
    <citation type="submission" date="2017-10" db="EMBL/GenBank/DDBJ databases">
        <title>Genomics of the genus Arcobacter.</title>
        <authorList>
            <person name="Perez-Cataluna A."/>
            <person name="Figueras M.J."/>
        </authorList>
    </citation>
    <scope>NUCLEOTIDE SEQUENCE [LARGE SCALE GENOMIC DNA]</scope>
    <source>
        <strain evidence="2 3">CECT 7835</strain>
    </source>
</reference>
<keyword evidence="1" id="KW-0812">Transmembrane</keyword>
<protein>
    <submittedName>
        <fullName evidence="2">Uncharacterized protein</fullName>
    </submittedName>
</protein>
<evidence type="ECO:0000313" key="3">
    <source>
        <dbReference type="Proteomes" id="UP000289193"/>
    </source>
</evidence>
<keyword evidence="1" id="KW-0472">Membrane</keyword>
<accession>A0AAX2AAJ6</accession>
<name>A0AAX2AAJ6_9BACT</name>
<dbReference type="EMBL" id="PDKM01000001">
    <property type="protein sequence ID" value="RXK11284.1"/>
    <property type="molecule type" value="Genomic_DNA"/>
</dbReference>
<dbReference type="Proteomes" id="UP000289193">
    <property type="component" value="Unassembled WGS sequence"/>
</dbReference>
<keyword evidence="3" id="KW-1185">Reference proteome</keyword>
<proteinExistence type="predicted"/>
<keyword evidence="1" id="KW-1133">Transmembrane helix</keyword>
<evidence type="ECO:0000313" key="2">
    <source>
        <dbReference type="EMBL" id="RXK11284.1"/>
    </source>
</evidence>
<sequence length="148" mass="17289">MNKASNIIITKFLIYIYTILVAYILSVSVSFFLPKNSIEFQESSAIKIDYDRYMGFYSTKTININNRKQIINQTLNKYELKAIYSTTNHSGWAIVQNKTTKESSILTQFSKLDNYKLIRLYKDNIVFELSGKEYNLQIQDLKIKLGDK</sequence>
<comment type="caution">
    <text evidence="2">The sequence shown here is derived from an EMBL/GenBank/DDBJ whole genome shotgun (WGS) entry which is preliminary data.</text>
</comment>
<dbReference type="RefSeq" id="WP_114839018.1">
    <property type="nucleotide sequence ID" value="NZ_CP031217.1"/>
</dbReference>
<evidence type="ECO:0000256" key="1">
    <source>
        <dbReference type="SAM" id="Phobius"/>
    </source>
</evidence>
<gene>
    <name evidence="2" type="ORF">CRV05_02650</name>
</gene>
<dbReference type="AlphaFoldDB" id="A0AAX2AAJ6"/>